<accession>B0MEC6</accession>
<dbReference type="RefSeq" id="WP_006567402.1">
    <property type="nucleotide sequence ID" value="NZ_AP023027.1"/>
</dbReference>
<evidence type="ECO:0000256" key="2">
    <source>
        <dbReference type="SAM" id="Phobius"/>
    </source>
</evidence>
<keyword evidence="2" id="KW-0812">Transmembrane</keyword>
<dbReference type="Pfam" id="PF23750">
    <property type="entry name" value="RsgI_M"/>
    <property type="match status" value="1"/>
</dbReference>
<keyword evidence="5" id="KW-1185">Reference proteome</keyword>
<dbReference type="InterPro" id="IPR055431">
    <property type="entry name" value="RsgI_M"/>
</dbReference>
<reference evidence="4" key="2">
    <citation type="submission" date="2013-11" db="EMBL/GenBank/DDBJ databases">
        <title>Draft genome sequence of Anaerostipes caccae (DSM 14662).</title>
        <authorList>
            <person name="Sudarsanam P."/>
            <person name="Ley R."/>
            <person name="Guruge J."/>
            <person name="Turnbaugh P.J."/>
            <person name="Mahowald M."/>
            <person name="Liep D."/>
            <person name="Gordon J."/>
        </authorList>
    </citation>
    <scope>NUCLEOTIDE SEQUENCE</scope>
    <source>
        <strain evidence="4">DSM 14662</strain>
    </source>
</reference>
<feature type="domain" description="Anti-sigma factor RsgI-like middle" evidence="3">
    <location>
        <begin position="72"/>
        <end position="202"/>
    </location>
</feature>
<feature type="transmembrane region" description="Helical" evidence="2">
    <location>
        <begin position="46"/>
        <end position="68"/>
    </location>
</feature>
<dbReference type="eggNOG" id="ENOG5030FS1">
    <property type="taxonomic scope" value="Bacteria"/>
</dbReference>
<proteinExistence type="predicted"/>
<evidence type="ECO:0000313" key="4">
    <source>
        <dbReference type="EMBL" id="EDR98296.1"/>
    </source>
</evidence>
<sequence>MTFLKNDIRRSFEKIKAEEGLKQSTRESVLNKLNEKPKPRRNFQRLSLAVAAAAFLLFIGAGSFQIYFSESSYIDMDVNPSIELSVNRFDRVIRMSAYNKDGKEVLSELNLKHKSYKDAVALILKKIKEKGYLKQNGMISVTVQGKDREKASEIKTLQTEIDQCISEHGGRQNVEVYAVSKRLKKKSHHLNVTPAKYLAIKELQKVDQTATVEKCRDHSISEIKDYTKQCEEGHENSHGNSQDRQQGGHHGSGGHHGEH</sequence>
<reference evidence="4" key="1">
    <citation type="submission" date="2007-11" db="EMBL/GenBank/DDBJ databases">
        <authorList>
            <person name="Fulton L."/>
            <person name="Clifton S."/>
            <person name="Fulton B."/>
            <person name="Xu J."/>
            <person name="Minx P."/>
            <person name="Pepin K.H."/>
            <person name="Johnson M."/>
            <person name="Thiruvilangam P."/>
            <person name="Bhonagiri V."/>
            <person name="Nash W.E."/>
            <person name="Mardis E.R."/>
            <person name="Wilson R.K."/>
        </authorList>
    </citation>
    <scope>NUCLEOTIDE SEQUENCE [LARGE SCALE GENOMIC DNA]</scope>
    <source>
        <strain evidence="4">DSM 14662</strain>
    </source>
</reference>
<keyword evidence="2" id="KW-0472">Membrane</keyword>
<evidence type="ECO:0000259" key="3">
    <source>
        <dbReference type="Pfam" id="PF23750"/>
    </source>
</evidence>
<evidence type="ECO:0000256" key="1">
    <source>
        <dbReference type="SAM" id="MobiDB-lite"/>
    </source>
</evidence>
<name>B0MEC6_ANACD</name>
<dbReference type="STRING" id="411490.ANACAC_01921"/>
<organism evidence="4 5">
    <name type="scientific">Anaerostipes caccae (strain DSM 14662 / CCUG 47493 / JCM 13470 / NCIMB 13811 / L1-92)</name>
    <dbReference type="NCBI Taxonomy" id="411490"/>
    <lineage>
        <taxon>Bacteria</taxon>
        <taxon>Bacillati</taxon>
        <taxon>Bacillota</taxon>
        <taxon>Clostridia</taxon>
        <taxon>Lachnospirales</taxon>
        <taxon>Lachnospiraceae</taxon>
        <taxon>Anaerostipes</taxon>
    </lineage>
</organism>
<gene>
    <name evidence="4" type="ORF">ANACAC_01921</name>
</gene>
<keyword evidence="2" id="KW-1133">Transmembrane helix</keyword>
<feature type="region of interest" description="Disordered" evidence="1">
    <location>
        <begin position="230"/>
        <end position="259"/>
    </location>
</feature>
<comment type="caution">
    <text evidence="4">The sequence shown here is derived from an EMBL/GenBank/DDBJ whole genome shotgun (WGS) entry which is preliminary data.</text>
</comment>
<dbReference type="Proteomes" id="UP000004935">
    <property type="component" value="Unassembled WGS sequence"/>
</dbReference>
<dbReference type="AlphaFoldDB" id="B0MEC6"/>
<dbReference type="EMBL" id="ABAX03000012">
    <property type="protein sequence ID" value="EDR98296.1"/>
    <property type="molecule type" value="Genomic_DNA"/>
</dbReference>
<evidence type="ECO:0000313" key="5">
    <source>
        <dbReference type="Proteomes" id="UP000004935"/>
    </source>
</evidence>
<dbReference type="HOGENOM" id="CLU_071535_0_0_9"/>
<protein>
    <recommendedName>
        <fullName evidence="3">Anti-sigma factor RsgI-like middle domain-containing protein</fullName>
    </recommendedName>
</protein>